<evidence type="ECO:0000313" key="5">
    <source>
        <dbReference type="Proteomes" id="UP000693970"/>
    </source>
</evidence>
<name>A0A9K3L6T4_9STRA</name>
<evidence type="ECO:0000256" key="2">
    <source>
        <dbReference type="SAM" id="Phobius"/>
    </source>
</evidence>
<dbReference type="EMBL" id="JAGRRH010000050">
    <property type="protein sequence ID" value="KAG7338748.1"/>
    <property type="molecule type" value="Genomic_DNA"/>
</dbReference>
<dbReference type="EMBL" id="JAGRRH010000015">
    <property type="protein sequence ID" value="KAG7356527.1"/>
    <property type="molecule type" value="Genomic_DNA"/>
</dbReference>
<evidence type="ECO:0000313" key="4">
    <source>
        <dbReference type="EMBL" id="KAG7356527.1"/>
    </source>
</evidence>
<gene>
    <name evidence="4" type="ORF">IV203_001213</name>
    <name evidence="3" type="ORF">IV203_002502</name>
</gene>
<dbReference type="OrthoDB" id="48161at2759"/>
<sequence>METRMSRFLISTRAQRHASQSMILEAQSFQTGSSNVMFGRKAIKKKRWNEIGVMCIIFYALFYSWILRQRSLYEAVRRGASTQPFHTKLFEEHDNSTRSTNQKRHNVVERPEDHQHLQFSKINDTPTLNLHQKSLDLLRQSKQRNTAILIKHPPEKHPIGLQFIHPKELRQRDFFSDSWLINRQRLLEIDESRIGIVEDAAFAAVGDRAWEPHSYSKMLYDWNDFCVEHLSKWWGVLQVLRGGDPGHIFDHVIGMLERYMTERVRPPPNVSSTDSSPLGKTIGMIAFASYKTRIQKHDPDGTKGRKLTAYSLAATIASLYQVGFARVVVVGINDHDMSHVQDAVNILLPIFDGQKAPSEKNHGHDQIYLVRLGTSNMEIAFVQVTDPRWISNGKIERNIPRAAIIGMRLAMNRKLNGTETSKWLGSHNNAWQYWDNIYLTEPDTILHIRRELLTKFGEALREGLSLFPHRLHPLPHESDLPTNHSLNPGLYLPDVGHFANIVTITTSTNSEKGDELDELSSDYASCCDDGHAWPGDDGWERKDGCRPWWTCGFHRIRFDRGEKFNQTALLEKHERLQLYPMMRLQNGIGAVFASTNHGRRCFPSKSRCIQ</sequence>
<keyword evidence="2" id="KW-1133">Transmembrane helix</keyword>
<keyword evidence="5" id="KW-1185">Reference proteome</keyword>
<evidence type="ECO:0000256" key="1">
    <source>
        <dbReference type="SAM" id="MobiDB-lite"/>
    </source>
</evidence>
<reference evidence="4" key="2">
    <citation type="submission" date="2021-04" db="EMBL/GenBank/DDBJ databases">
        <authorList>
            <person name="Podell S."/>
        </authorList>
    </citation>
    <scope>NUCLEOTIDE SEQUENCE</scope>
    <source>
        <strain evidence="4">Hildebrandi</strain>
    </source>
</reference>
<proteinExistence type="predicted"/>
<dbReference type="Proteomes" id="UP000693970">
    <property type="component" value="Unassembled WGS sequence"/>
</dbReference>
<accession>A0A9K3L6T4</accession>
<keyword evidence="2" id="KW-0812">Transmembrane</keyword>
<evidence type="ECO:0000313" key="3">
    <source>
        <dbReference type="EMBL" id="KAG7338748.1"/>
    </source>
</evidence>
<reference evidence="4" key="1">
    <citation type="journal article" date="2021" name="Sci. Rep.">
        <title>Diploid genomic architecture of Nitzschia inconspicua, an elite biomass production diatom.</title>
        <authorList>
            <person name="Oliver A."/>
            <person name="Podell S."/>
            <person name="Pinowska A."/>
            <person name="Traller J.C."/>
            <person name="Smith S.R."/>
            <person name="McClure R."/>
            <person name="Beliaev A."/>
            <person name="Bohutskyi P."/>
            <person name="Hill E.A."/>
            <person name="Rabines A."/>
            <person name="Zheng H."/>
            <person name="Allen L.Z."/>
            <person name="Kuo A."/>
            <person name="Grigoriev I.V."/>
            <person name="Allen A.E."/>
            <person name="Hazlebeck D."/>
            <person name="Allen E.E."/>
        </authorList>
    </citation>
    <scope>NUCLEOTIDE SEQUENCE</scope>
    <source>
        <strain evidence="4">Hildebrandi</strain>
    </source>
</reference>
<protein>
    <submittedName>
        <fullName evidence="4">Uncharacterized protein</fullName>
    </submittedName>
</protein>
<dbReference type="AlphaFoldDB" id="A0A9K3L6T4"/>
<feature type="transmembrane region" description="Helical" evidence="2">
    <location>
        <begin position="48"/>
        <end position="67"/>
    </location>
</feature>
<comment type="caution">
    <text evidence="4">The sequence shown here is derived from an EMBL/GenBank/DDBJ whole genome shotgun (WGS) entry which is preliminary data.</text>
</comment>
<organism evidence="4 5">
    <name type="scientific">Nitzschia inconspicua</name>
    <dbReference type="NCBI Taxonomy" id="303405"/>
    <lineage>
        <taxon>Eukaryota</taxon>
        <taxon>Sar</taxon>
        <taxon>Stramenopiles</taxon>
        <taxon>Ochrophyta</taxon>
        <taxon>Bacillariophyta</taxon>
        <taxon>Bacillariophyceae</taxon>
        <taxon>Bacillariophycidae</taxon>
        <taxon>Bacillariales</taxon>
        <taxon>Bacillariaceae</taxon>
        <taxon>Nitzschia</taxon>
    </lineage>
</organism>
<keyword evidence="2" id="KW-0472">Membrane</keyword>
<feature type="region of interest" description="Disordered" evidence="1">
    <location>
        <begin position="89"/>
        <end position="112"/>
    </location>
</feature>